<gene>
    <name evidence="11" type="ORF">BOKJ2_LOCUS8414</name>
</gene>
<name>A0A811KU94_9BILA</name>
<dbReference type="GO" id="GO:0003676">
    <property type="term" value="F:nucleic acid binding"/>
    <property type="evidence" value="ECO:0007669"/>
    <property type="project" value="InterPro"/>
</dbReference>
<evidence type="ECO:0000256" key="2">
    <source>
        <dbReference type="ARBA" id="ARBA00007453"/>
    </source>
</evidence>
<reference evidence="11" key="1">
    <citation type="submission" date="2020-09" db="EMBL/GenBank/DDBJ databases">
        <authorList>
            <person name="Kikuchi T."/>
        </authorList>
    </citation>
    <scope>NUCLEOTIDE SEQUENCE</scope>
    <source>
        <strain evidence="11">SH1</strain>
    </source>
</reference>
<protein>
    <recommendedName>
        <fullName evidence="3 6">DNA damage-binding protein 1</fullName>
    </recommendedName>
    <alternativeName>
        <fullName evidence="5 6">Damage-specific DNA-binding protein 1</fullName>
    </alternativeName>
</protein>
<dbReference type="AlphaFoldDB" id="A0A811KU94"/>
<dbReference type="PANTHER" id="PTHR10644">
    <property type="entry name" value="DNA REPAIR/RNA PROCESSING CPSF FAMILY"/>
    <property type="match status" value="1"/>
</dbReference>
<evidence type="ECO:0000313" key="12">
    <source>
        <dbReference type="Proteomes" id="UP000614601"/>
    </source>
</evidence>
<dbReference type="GO" id="GO:0005634">
    <property type="term" value="C:nucleus"/>
    <property type="evidence" value="ECO:0007669"/>
    <property type="project" value="UniProtKB-SubCell"/>
</dbReference>
<feature type="compositionally biased region" description="Polar residues" evidence="7">
    <location>
        <begin position="753"/>
        <end position="765"/>
    </location>
</feature>
<dbReference type="InterPro" id="IPR036322">
    <property type="entry name" value="WD40_repeat_dom_sf"/>
</dbReference>
<sequence>MSSYIASAQKPTVVNGAVVGNFRNSTERDLIIARINRIELLLITEEGLKPHREIPIFGRIVVIKSFRPTGKDKHLLLVVTSKYHVAILSFGAEGEVITKAAGSVADRVFRPAETGILVSIHKSGLIALRCYEGSLKIINWNDSGNLQAFNLRLLETQLTDFGFLDTKGSVLSLAYIYQNESGRHLKVCRLNTEEKELTAEWTQENIESEASLLIPVPHVGGVVVVGQESISYHKSSNNYKAVSPFLLHMSEICCYSHVDEDGGRILLGDIHGRLFLLHLHTMLMENGLNEVRDIKVQLLGEISIPECIVYLDRSIMFVGSRMGDSQLIRILDEPYESQPNTFLEVVDSFPNLGPIRDLVILDTDGQKQVVTCSGGFKEGSLRIIRSGIGIDETATVDMPKIRNLFTFKFNSEFDNYIAVCFADYVDLFKVEGEVLDNGDLPGFERNKETLFVGGLKDGSVIQIYENTLSLIGTDGNVTVKEEFDDLTLCDVNLHTGQVLVANRDTLVYYRIIDNVFKRICSQQFEYQIACLSLSSFDEEGESTVCMAGFWSGTEVSMFAIENNEFNHVTNCTLPGDFVLPRSSLLTKMDGVIYLMIALSDGILYYFTVDQNNGQVIDVKKATLGTRPPKLRKFYARGTVNVFVCSDRPAVIYSSNQKLIFSNVNIKLITQMCPLNAEFYQNSLVLTDGFRLFIGVIDDIQKLHIRSVPLGESVSRIAHQPETNSIAILTHRVERILPNGDRQIRNSAPKMCPNRTQQPSINGTDSNVTSEEFVDAVQVYSLCLLDVNTFEILHVVEMPNNEALVSVASVQLGNSTTPFYVVGTAIYVPSDTECKQGRILIYAVEDQRLKLVNDKEVKGAVLSMAALNNKLICSINSSVRLFEWTSENELRLECSSFNFITALFIKTKGDLVLVGDIMRSMSLLAYKSIDSQFEEITRDHSNEWTTAVEIVDSDTMIAAENAYNLYVVRKEAKIEGEDEKTKFRQAGFWYLGENVNVFRRGSLLTPNTDTGTNFTNPLLFGTADGSLGVIVQLTEDDFNFLLNLQRSLANNTTNCTRISYDTYRNFNNQKKVEKHSGFIDGDLIEGLTDMSRENIIELVKYMKEKYKRDTSPEEILRLVEDLSRLH</sequence>
<dbReference type="SUPFAM" id="SSF50978">
    <property type="entry name" value="WD40 repeat-like"/>
    <property type="match status" value="1"/>
</dbReference>
<evidence type="ECO:0000313" key="11">
    <source>
        <dbReference type="EMBL" id="CAD5219378.1"/>
    </source>
</evidence>
<dbReference type="Pfam" id="PF03178">
    <property type="entry name" value="CPSF_A"/>
    <property type="match status" value="1"/>
</dbReference>
<evidence type="ECO:0000259" key="8">
    <source>
        <dbReference type="Pfam" id="PF03178"/>
    </source>
</evidence>
<evidence type="ECO:0000259" key="10">
    <source>
        <dbReference type="Pfam" id="PF23726"/>
    </source>
</evidence>
<dbReference type="InterPro" id="IPR018846">
    <property type="entry name" value="Beta-prop_RSE1/DDB1/CPSF1_1st"/>
</dbReference>
<evidence type="ECO:0000256" key="5">
    <source>
        <dbReference type="ARBA" id="ARBA00031668"/>
    </source>
</evidence>
<dbReference type="SUPFAM" id="SSF50998">
    <property type="entry name" value="Quinoprotein alcohol dehydrogenase-like"/>
    <property type="match status" value="1"/>
</dbReference>
<comment type="caution">
    <text evidence="11">The sequence shown here is derived from an EMBL/GenBank/DDBJ whole genome shotgun (WGS) entry which is preliminary data.</text>
</comment>
<dbReference type="Gene3D" id="2.130.10.10">
    <property type="entry name" value="YVTN repeat-like/Quinoprotein amine dehydrogenase"/>
    <property type="match status" value="3"/>
</dbReference>
<evidence type="ECO:0000256" key="6">
    <source>
        <dbReference type="RuleBase" id="RU368023"/>
    </source>
</evidence>
<feature type="region of interest" description="Disordered" evidence="7">
    <location>
        <begin position="743"/>
        <end position="765"/>
    </location>
</feature>
<dbReference type="GO" id="GO:0016567">
    <property type="term" value="P:protein ubiquitination"/>
    <property type="evidence" value="ECO:0007669"/>
    <property type="project" value="UniProtKB-UniPathway"/>
</dbReference>
<dbReference type="InterPro" id="IPR015943">
    <property type="entry name" value="WD40/YVTN_repeat-like_dom_sf"/>
</dbReference>
<evidence type="ECO:0000256" key="4">
    <source>
        <dbReference type="ARBA" id="ARBA00023242"/>
    </source>
</evidence>
<dbReference type="Proteomes" id="UP000783686">
    <property type="component" value="Unassembled WGS sequence"/>
</dbReference>
<dbReference type="OrthoDB" id="433457at2759"/>
<keyword evidence="6" id="KW-0963">Cytoplasm</keyword>
<feature type="domain" description="RSE1/DDB1/CPSF1 C-terminal" evidence="8">
    <location>
        <begin position="780"/>
        <end position="1085"/>
    </location>
</feature>
<evidence type="ECO:0000256" key="1">
    <source>
        <dbReference type="ARBA" id="ARBA00004123"/>
    </source>
</evidence>
<dbReference type="EMBL" id="CAJFCW020000004">
    <property type="protein sequence ID" value="CAG9112469.1"/>
    <property type="molecule type" value="Genomic_DNA"/>
</dbReference>
<keyword evidence="12" id="KW-1185">Reference proteome</keyword>
<proteinExistence type="inferred from homology"/>
<comment type="pathway">
    <text evidence="6">Protein modification; protein ubiquitination.</text>
</comment>
<feature type="domain" description="RSE1/DDB1/CPSF1 first beta-propeller" evidence="9">
    <location>
        <begin position="13"/>
        <end position="350"/>
    </location>
</feature>
<dbReference type="InterPro" id="IPR058543">
    <property type="entry name" value="Beta-prop_RSE1/DDB1/CPSF1_2nd"/>
</dbReference>
<dbReference type="Gene3D" id="1.10.150.910">
    <property type="match status" value="1"/>
</dbReference>
<dbReference type="InterPro" id="IPR011047">
    <property type="entry name" value="Quinoprotein_ADH-like_sf"/>
</dbReference>
<comment type="function">
    <text evidence="6">Plays a role in DNA repair. May be a component of an E3 ubiquitin-protein ligase which promotes histone ubiquitination in response to UV irradiation. Histone ubiquitination may be important for subsequent DNA repair.</text>
</comment>
<organism evidence="11 12">
    <name type="scientific">Bursaphelenchus okinawaensis</name>
    <dbReference type="NCBI Taxonomy" id="465554"/>
    <lineage>
        <taxon>Eukaryota</taxon>
        <taxon>Metazoa</taxon>
        <taxon>Ecdysozoa</taxon>
        <taxon>Nematoda</taxon>
        <taxon>Chromadorea</taxon>
        <taxon>Rhabditida</taxon>
        <taxon>Tylenchina</taxon>
        <taxon>Tylenchomorpha</taxon>
        <taxon>Aphelenchoidea</taxon>
        <taxon>Aphelenchoididae</taxon>
        <taxon>Bursaphelenchus</taxon>
    </lineage>
</organism>
<evidence type="ECO:0000256" key="7">
    <source>
        <dbReference type="SAM" id="MobiDB-lite"/>
    </source>
</evidence>
<dbReference type="Pfam" id="PF10433">
    <property type="entry name" value="Beta-prop_RSE1_1st"/>
    <property type="match status" value="1"/>
</dbReference>
<comment type="subcellular location">
    <subcellularLocation>
        <location evidence="6">Cytoplasm</location>
    </subcellularLocation>
    <subcellularLocation>
        <location evidence="1 6">Nucleus</location>
    </subcellularLocation>
</comment>
<evidence type="ECO:0000259" key="9">
    <source>
        <dbReference type="Pfam" id="PF10433"/>
    </source>
</evidence>
<comment type="similarity">
    <text evidence="2 6">Belongs to the DDB1 family.</text>
</comment>
<dbReference type="EMBL" id="CAJFDH010000004">
    <property type="protein sequence ID" value="CAD5219378.1"/>
    <property type="molecule type" value="Genomic_DNA"/>
</dbReference>
<dbReference type="InterPro" id="IPR050358">
    <property type="entry name" value="RSE1/DDB1/CFT1"/>
</dbReference>
<dbReference type="GO" id="GO:0005737">
    <property type="term" value="C:cytoplasm"/>
    <property type="evidence" value="ECO:0007669"/>
    <property type="project" value="UniProtKB-SubCell"/>
</dbReference>
<feature type="domain" description="RSE1/DDB1/CPSF1 second beta-propeller" evidence="10">
    <location>
        <begin position="391"/>
        <end position="693"/>
    </location>
</feature>
<dbReference type="Pfam" id="PF23726">
    <property type="entry name" value="Beta-prop_RSE1_2nd"/>
    <property type="match status" value="1"/>
</dbReference>
<accession>A0A811KU94</accession>
<evidence type="ECO:0000256" key="3">
    <source>
        <dbReference type="ARBA" id="ARBA00014577"/>
    </source>
</evidence>
<dbReference type="GO" id="GO:0043161">
    <property type="term" value="P:proteasome-mediated ubiquitin-dependent protein catabolic process"/>
    <property type="evidence" value="ECO:0007669"/>
    <property type="project" value="UniProtKB-UniRule"/>
</dbReference>
<dbReference type="UniPathway" id="UPA00143"/>
<keyword evidence="4 6" id="KW-0539">Nucleus</keyword>
<dbReference type="Proteomes" id="UP000614601">
    <property type="component" value="Unassembled WGS sequence"/>
</dbReference>
<dbReference type="InterPro" id="IPR004871">
    <property type="entry name" value="RSE1/DDB1/CPSF1_C"/>
</dbReference>